<reference evidence="1 2" key="1">
    <citation type="submission" date="2023-08" db="EMBL/GenBank/DDBJ databases">
        <title>Pleionea litopenaei sp. nov., isolated from stomach of juvenile Litopenaeus vannamei.</title>
        <authorList>
            <person name="Rho A.M."/>
            <person name="Hwang C.Y."/>
        </authorList>
    </citation>
    <scope>NUCLEOTIDE SEQUENCE [LARGE SCALE GENOMIC DNA]</scope>
    <source>
        <strain evidence="1 2">HL-JVS1</strain>
    </source>
</reference>
<sequence>MAIYPHHSVSTMVDALQEIAHLKCFLGDTLCTIVSHVQAAALALFAKNLTKKFATKEKGD</sequence>
<evidence type="ECO:0000313" key="2">
    <source>
        <dbReference type="Proteomes" id="UP001239782"/>
    </source>
</evidence>
<dbReference type="Proteomes" id="UP001239782">
    <property type="component" value="Chromosome"/>
</dbReference>
<dbReference type="AlphaFoldDB" id="A0AA51X5Z5"/>
<name>A0AA51X5Z5_9GAMM</name>
<accession>A0AA51X5Z5</accession>
<dbReference type="EMBL" id="CP133548">
    <property type="protein sequence ID" value="WMS86349.1"/>
    <property type="molecule type" value="Genomic_DNA"/>
</dbReference>
<organism evidence="1 2">
    <name type="scientific">Pleionea litopenaei</name>
    <dbReference type="NCBI Taxonomy" id="3070815"/>
    <lineage>
        <taxon>Bacteria</taxon>
        <taxon>Pseudomonadati</taxon>
        <taxon>Pseudomonadota</taxon>
        <taxon>Gammaproteobacteria</taxon>
        <taxon>Oceanospirillales</taxon>
        <taxon>Pleioneaceae</taxon>
        <taxon>Pleionea</taxon>
    </lineage>
</organism>
<evidence type="ECO:0000313" key="1">
    <source>
        <dbReference type="EMBL" id="WMS86349.1"/>
    </source>
</evidence>
<dbReference type="RefSeq" id="WP_309201501.1">
    <property type="nucleotide sequence ID" value="NZ_CP133548.1"/>
</dbReference>
<protein>
    <submittedName>
        <fullName evidence="1">Uncharacterized protein</fullName>
    </submittedName>
</protein>
<dbReference type="KEGG" id="plei:Q9312_14085"/>
<keyword evidence="2" id="KW-1185">Reference proteome</keyword>
<gene>
    <name evidence="1" type="ORF">Q9312_14085</name>
</gene>
<proteinExistence type="predicted"/>